<accession>A0A2I0ANH5</accession>
<feature type="transmembrane region" description="Helical" evidence="8">
    <location>
        <begin position="6"/>
        <end position="27"/>
    </location>
</feature>
<evidence type="ECO:0000313" key="12">
    <source>
        <dbReference type="EMBL" id="PKA57045.1"/>
    </source>
</evidence>
<dbReference type="InterPro" id="IPR032880">
    <property type="entry name" value="CSC1/OSCA1-like_N"/>
</dbReference>
<feature type="transmembrane region" description="Helical" evidence="8">
    <location>
        <begin position="86"/>
        <end position="110"/>
    </location>
</feature>
<dbReference type="PANTHER" id="PTHR13018">
    <property type="entry name" value="PROBABLE MEMBRANE PROTEIN DUF221-RELATED"/>
    <property type="match status" value="1"/>
</dbReference>
<dbReference type="PANTHER" id="PTHR13018:SF117">
    <property type="entry name" value="CSC1-LIKE PROTEIN RXW8"/>
    <property type="match status" value="1"/>
</dbReference>
<sequence length="758" mass="85573">MNLAALLTSAGINIGICVLLLSLFSILRKQPGNAGVYFGRWLAEERSQRMEPFSLERLVPSPSWIAKAWECSEDEMLAVAGLDAVVFIRILVFSIRIFSIAGVVCIFGVLPLNYFGQEMQTFDIPFQSLEVFTIANVKQGSKWLWVHCLSLYIISFSACALLYFECKKIIRLRLLHITRSSPNPSHFTILVRAVPESTGEKLNDSVKNFFSEYYASSYLSHQIIFGVGKVYKVMKKVGMAYQKLTYIKGAAVHNKCKSFRYRCGLCGRTSNSIQLSQNETELSHKKIDDVHSNSITSHKECAAAFVFFRTRYAAVVASQVLQTSNPMMWVTDLAPEPHDVYWSNLWIPYRQLWIRKIATLVASTVFMFLFLVPVTFVQGLSQLDQLQQILPFLKGAWRKKFITQIVTGYLPSVVLQLFLYMVPPMMMLFSSVEGSISHSGREKSACCKILYFSVWNVFFVNVFSGSVISQLNVISSPKDIPTQLAKAVPRQATFFITYVLTSGWAGLSSEVMQLFGLFWNLIKRYVLRWKNDPASVPSFPYYTEVPKVLLLGLLGFTCSILAPLICPFLLVYFILGYVVYRNQILNVYCSKYETGGQMWPIVHNTTIFSLVLSQIIALGVFGIKKSPVASAFTIPLVICTLLFNEYCRQRFHPVFKKFPAQVLIEKDWEDEESGKMVEILQQLHSAYCQFPPGTPELGYVVSDGQSSAATENDAKNISKENKIGSFQPTSIRFPFSMLKRALASLALLVTMNDKTSPS</sequence>
<evidence type="ECO:0000256" key="7">
    <source>
        <dbReference type="ARBA" id="ARBA00023303"/>
    </source>
</evidence>
<evidence type="ECO:0000256" key="3">
    <source>
        <dbReference type="ARBA" id="ARBA00022448"/>
    </source>
</evidence>
<dbReference type="Pfam" id="PF13967">
    <property type="entry name" value="RSN1_TM"/>
    <property type="match status" value="1"/>
</dbReference>
<keyword evidence="7" id="KW-0407">Ion channel</keyword>
<reference evidence="12 13" key="1">
    <citation type="journal article" date="2017" name="Nature">
        <title>The Apostasia genome and the evolution of orchids.</title>
        <authorList>
            <person name="Zhang G.Q."/>
            <person name="Liu K.W."/>
            <person name="Li Z."/>
            <person name="Lohaus R."/>
            <person name="Hsiao Y.Y."/>
            <person name="Niu S.C."/>
            <person name="Wang J.Y."/>
            <person name="Lin Y.C."/>
            <person name="Xu Q."/>
            <person name="Chen L.J."/>
            <person name="Yoshida K."/>
            <person name="Fujiwara S."/>
            <person name="Wang Z.W."/>
            <person name="Zhang Y.Q."/>
            <person name="Mitsuda N."/>
            <person name="Wang M."/>
            <person name="Liu G.H."/>
            <person name="Pecoraro L."/>
            <person name="Huang H.X."/>
            <person name="Xiao X.J."/>
            <person name="Lin M."/>
            <person name="Wu X.Y."/>
            <person name="Wu W.L."/>
            <person name="Chen Y.Y."/>
            <person name="Chang S.B."/>
            <person name="Sakamoto S."/>
            <person name="Ohme-Takagi M."/>
            <person name="Yagi M."/>
            <person name="Zeng S.J."/>
            <person name="Shen C.Y."/>
            <person name="Yeh C.M."/>
            <person name="Luo Y.B."/>
            <person name="Tsai W.C."/>
            <person name="Van de Peer Y."/>
            <person name="Liu Z.J."/>
        </authorList>
    </citation>
    <scope>NUCLEOTIDE SEQUENCE [LARGE SCALE GENOMIC DNA]</scope>
    <source>
        <strain evidence="13">cv. Shenzhen</strain>
        <tissue evidence="12">Stem</tissue>
    </source>
</reference>
<dbReference type="InterPro" id="IPR003864">
    <property type="entry name" value="CSC1/OSCA1-like_7TM"/>
</dbReference>
<evidence type="ECO:0000259" key="11">
    <source>
        <dbReference type="Pfam" id="PF14703"/>
    </source>
</evidence>
<evidence type="ECO:0000256" key="1">
    <source>
        <dbReference type="ARBA" id="ARBA00004141"/>
    </source>
</evidence>
<dbReference type="OrthoDB" id="1689567at2759"/>
<evidence type="ECO:0000259" key="9">
    <source>
        <dbReference type="Pfam" id="PF02714"/>
    </source>
</evidence>
<feature type="transmembrane region" description="Helical" evidence="8">
    <location>
        <begin position="629"/>
        <end position="647"/>
    </location>
</feature>
<keyword evidence="4 8" id="KW-0812">Transmembrane</keyword>
<comment type="subcellular location">
    <subcellularLocation>
        <location evidence="1">Membrane</location>
        <topology evidence="1">Multi-pass membrane protein</topology>
    </subcellularLocation>
</comment>
<keyword evidence="12" id="KW-0240">DNA-directed RNA polymerase</keyword>
<comment type="similarity">
    <text evidence="2">Belongs to the CSC1 (TC 1.A.17) family.</text>
</comment>
<feature type="transmembrane region" description="Helical" evidence="8">
    <location>
        <begin position="401"/>
        <end position="422"/>
    </location>
</feature>
<keyword evidence="12" id="KW-0804">Transcription</keyword>
<evidence type="ECO:0000256" key="6">
    <source>
        <dbReference type="ARBA" id="ARBA00023136"/>
    </source>
</evidence>
<feature type="transmembrane region" description="Helical" evidence="8">
    <location>
        <begin position="357"/>
        <end position="381"/>
    </location>
</feature>
<feature type="transmembrane region" description="Helical" evidence="8">
    <location>
        <begin position="601"/>
        <end position="623"/>
    </location>
</feature>
<evidence type="ECO:0000256" key="5">
    <source>
        <dbReference type="ARBA" id="ARBA00022989"/>
    </source>
</evidence>
<dbReference type="Pfam" id="PF02714">
    <property type="entry name" value="RSN1_7TM"/>
    <property type="match status" value="1"/>
</dbReference>
<dbReference type="AlphaFoldDB" id="A0A2I0ANH5"/>
<evidence type="ECO:0000259" key="10">
    <source>
        <dbReference type="Pfam" id="PF13967"/>
    </source>
</evidence>
<dbReference type="GO" id="GO:0003899">
    <property type="term" value="F:DNA-directed RNA polymerase activity"/>
    <property type="evidence" value="ECO:0007669"/>
    <property type="project" value="UniProtKB-EC"/>
</dbReference>
<feature type="domain" description="CSC1/OSCA1-like N-terminal transmembrane" evidence="10">
    <location>
        <begin position="5"/>
        <end position="165"/>
    </location>
</feature>
<feature type="domain" description="CSC1/OSCA1-like 7TM region" evidence="9">
    <location>
        <begin position="355"/>
        <end position="621"/>
    </location>
</feature>
<organism evidence="12 13">
    <name type="scientific">Apostasia shenzhenica</name>
    <dbReference type="NCBI Taxonomy" id="1088818"/>
    <lineage>
        <taxon>Eukaryota</taxon>
        <taxon>Viridiplantae</taxon>
        <taxon>Streptophyta</taxon>
        <taxon>Embryophyta</taxon>
        <taxon>Tracheophyta</taxon>
        <taxon>Spermatophyta</taxon>
        <taxon>Magnoliopsida</taxon>
        <taxon>Liliopsida</taxon>
        <taxon>Asparagales</taxon>
        <taxon>Orchidaceae</taxon>
        <taxon>Apostasioideae</taxon>
        <taxon>Apostasia</taxon>
    </lineage>
</organism>
<proteinExistence type="inferred from homology"/>
<evidence type="ECO:0000313" key="13">
    <source>
        <dbReference type="Proteomes" id="UP000236161"/>
    </source>
</evidence>
<dbReference type="Proteomes" id="UP000236161">
    <property type="component" value="Unassembled WGS sequence"/>
</dbReference>
<dbReference type="Pfam" id="PF14703">
    <property type="entry name" value="PHM7_cyt"/>
    <property type="match status" value="1"/>
</dbReference>
<dbReference type="GO" id="GO:0000428">
    <property type="term" value="C:DNA-directed RNA polymerase complex"/>
    <property type="evidence" value="ECO:0007669"/>
    <property type="project" value="UniProtKB-KW"/>
</dbReference>
<feature type="transmembrane region" description="Helical" evidence="8">
    <location>
        <begin position="143"/>
        <end position="164"/>
    </location>
</feature>
<keyword evidence="5 8" id="KW-1133">Transmembrane helix</keyword>
<keyword evidence="3" id="KW-0813">Transport</keyword>
<evidence type="ECO:0000256" key="2">
    <source>
        <dbReference type="ARBA" id="ARBA00007779"/>
    </source>
</evidence>
<keyword evidence="12" id="KW-0808">Transferase</keyword>
<keyword evidence="13" id="KW-1185">Reference proteome</keyword>
<dbReference type="InterPro" id="IPR027815">
    <property type="entry name" value="CSC1/OSCA1-like_cyt"/>
</dbReference>
<keyword evidence="7" id="KW-0406">Ion transport</keyword>
<keyword evidence="12" id="KW-0548">Nucleotidyltransferase</keyword>
<feature type="transmembrane region" description="Helical" evidence="8">
    <location>
        <begin position="449"/>
        <end position="468"/>
    </location>
</feature>
<feature type="domain" description="CSC1/OSCA1-like cytosolic" evidence="11">
    <location>
        <begin position="186"/>
        <end position="344"/>
    </location>
</feature>
<dbReference type="GO" id="GO:0005886">
    <property type="term" value="C:plasma membrane"/>
    <property type="evidence" value="ECO:0007669"/>
    <property type="project" value="TreeGrafter"/>
</dbReference>
<feature type="transmembrane region" description="Helical" evidence="8">
    <location>
        <begin position="548"/>
        <end position="580"/>
    </location>
</feature>
<evidence type="ECO:0000256" key="4">
    <source>
        <dbReference type="ARBA" id="ARBA00022692"/>
    </source>
</evidence>
<gene>
    <name evidence="12" type="ORF">AXF42_Ash002349</name>
</gene>
<dbReference type="InterPro" id="IPR045122">
    <property type="entry name" value="Csc1-like"/>
</dbReference>
<keyword evidence="6 8" id="KW-0472">Membrane</keyword>
<dbReference type="GO" id="GO:0005227">
    <property type="term" value="F:calcium-activated cation channel activity"/>
    <property type="evidence" value="ECO:0007669"/>
    <property type="project" value="InterPro"/>
</dbReference>
<protein>
    <submittedName>
        <fullName evidence="12">DNA-directed RNA polymerase III subunit RPC2</fullName>
        <ecNumber evidence="12">2.7.7.6</ecNumber>
    </submittedName>
</protein>
<dbReference type="EC" id="2.7.7.6" evidence="12"/>
<evidence type="ECO:0000256" key="8">
    <source>
        <dbReference type="SAM" id="Phobius"/>
    </source>
</evidence>
<dbReference type="EMBL" id="KZ451969">
    <property type="protein sequence ID" value="PKA57045.1"/>
    <property type="molecule type" value="Genomic_DNA"/>
</dbReference>
<name>A0A2I0ANH5_9ASPA</name>